<evidence type="ECO:0000313" key="2">
    <source>
        <dbReference type="Proteomes" id="UP000198211"/>
    </source>
</evidence>
<dbReference type="PANTHER" id="PTHR40866:SF1">
    <property type="entry name" value="BED-TYPE DOMAIN-CONTAINING PROTEIN"/>
    <property type="match status" value="1"/>
</dbReference>
<reference evidence="2" key="1">
    <citation type="submission" date="2017-03" db="EMBL/GenBank/DDBJ databases">
        <title>Phytopthora megakarya and P. palmivora, two closely related causual agents of cacao black pod achieved similar genome size and gene model numbers by different mechanisms.</title>
        <authorList>
            <person name="Ali S."/>
            <person name="Shao J."/>
            <person name="Larry D.J."/>
            <person name="Kronmiller B."/>
            <person name="Shen D."/>
            <person name="Strem M.D."/>
            <person name="Melnick R.L."/>
            <person name="Guiltinan M.J."/>
            <person name="Tyler B.M."/>
            <person name="Meinhardt L.W."/>
            <person name="Bailey B.A."/>
        </authorList>
    </citation>
    <scope>NUCLEOTIDE SEQUENCE [LARGE SCALE GENOMIC DNA]</scope>
    <source>
        <strain evidence="2">zdho120</strain>
    </source>
</reference>
<keyword evidence="2" id="KW-1185">Reference proteome</keyword>
<dbReference type="EMBL" id="NBNE01001357">
    <property type="protein sequence ID" value="OWZ14350.1"/>
    <property type="molecule type" value="Genomic_DNA"/>
</dbReference>
<comment type="caution">
    <text evidence="1">The sequence shown here is derived from an EMBL/GenBank/DDBJ whole genome shotgun (WGS) entry which is preliminary data.</text>
</comment>
<proteinExistence type="predicted"/>
<dbReference type="AlphaFoldDB" id="A0A225WBY8"/>
<organism evidence="1 2">
    <name type="scientific">Phytophthora megakarya</name>
    <dbReference type="NCBI Taxonomy" id="4795"/>
    <lineage>
        <taxon>Eukaryota</taxon>
        <taxon>Sar</taxon>
        <taxon>Stramenopiles</taxon>
        <taxon>Oomycota</taxon>
        <taxon>Peronosporomycetes</taxon>
        <taxon>Peronosporales</taxon>
        <taxon>Peronosporaceae</taxon>
        <taxon>Phytophthora</taxon>
    </lineage>
</organism>
<evidence type="ECO:0000313" key="1">
    <source>
        <dbReference type="EMBL" id="OWZ14350.1"/>
    </source>
</evidence>
<dbReference type="PANTHER" id="PTHR40866">
    <property type="entry name" value="BED-TYPE DOMAIN-CONTAINING PROTEIN"/>
    <property type="match status" value="1"/>
</dbReference>
<dbReference type="OrthoDB" id="122044at2759"/>
<gene>
    <name evidence="1" type="ORF">PHMEG_00012180</name>
</gene>
<sequence length="115" mass="12952">MSLLSSGIVHSPQFEATRIKVQQGNVASLSRAENKALRRFATRDVAEQAALTITTTSFVELVKKQRKTALQRNLTITKAMVGTQRLSLQPITLEMMLFLKANDKFWDANSVYDCY</sequence>
<dbReference type="Proteomes" id="UP000198211">
    <property type="component" value="Unassembled WGS sequence"/>
</dbReference>
<protein>
    <submittedName>
        <fullName evidence="1">Uncharacterized protein</fullName>
    </submittedName>
</protein>
<name>A0A225WBY8_9STRA</name>
<accession>A0A225WBY8</accession>